<evidence type="ECO:0000313" key="7">
    <source>
        <dbReference type="Proteomes" id="UP001521785"/>
    </source>
</evidence>
<dbReference type="InterPro" id="IPR001117">
    <property type="entry name" value="Cu-oxidase_2nd"/>
</dbReference>
<gene>
    <name evidence="6" type="primary">lcc1_1</name>
    <name evidence="6" type="ORF">SLS60_007942</name>
</gene>
<dbReference type="InterPro" id="IPR008972">
    <property type="entry name" value="Cupredoxin"/>
</dbReference>
<dbReference type="InterPro" id="IPR011706">
    <property type="entry name" value="Cu-oxidase_C"/>
</dbReference>
<comment type="caution">
    <text evidence="6">The sequence shown here is derived from an EMBL/GenBank/DDBJ whole genome shotgun (WGS) entry which is preliminary data.</text>
</comment>
<evidence type="ECO:0000256" key="2">
    <source>
        <dbReference type="ARBA" id="ARBA00022723"/>
    </source>
</evidence>
<dbReference type="Proteomes" id="UP001521785">
    <property type="component" value="Unassembled WGS sequence"/>
</dbReference>
<dbReference type="Gene3D" id="2.60.40.420">
    <property type="entry name" value="Cupredoxins - blue copper proteins"/>
    <property type="match status" value="3"/>
</dbReference>
<protein>
    <submittedName>
        <fullName evidence="6">Laccase, multicopper oxidase, benzenediol:oxygen oxidorectuctase</fullName>
    </submittedName>
</protein>
<evidence type="ECO:0000259" key="4">
    <source>
        <dbReference type="Pfam" id="PF00394"/>
    </source>
</evidence>
<organism evidence="6 7">
    <name type="scientific">Paraconiothyrium brasiliense</name>
    <dbReference type="NCBI Taxonomy" id="300254"/>
    <lineage>
        <taxon>Eukaryota</taxon>
        <taxon>Fungi</taxon>
        <taxon>Dikarya</taxon>
        <taxon>Ascomycota</taxon>
        <taxon>Pezizomycotina</taxon>
        <taxon>Dothideomycetes</taxon>
        <taxon>Pleosporomycetidae</taxon>
        <taxon>Pleosporales</taxon>
        <taxon>Massarineae</taxon>
        <taxon>Didymosphaeriaceae</taxon>
        <taxon>Paraconiothyrium</taxon>
    </lineage>
</organism>
<dbReference type="InterPro" id="IPR045087">
    <property type="entry name" value="Cu-oxidase_fam"/>
</dbReference>
<reference evidence="6 7" key="1">
    <citation type="submission" date="2024-02" db="EMBL/GenBank/DDBJ databases">
        <title>De novo assembly and annotation of 12 fungi associated with fruit tree decline syndrome in Ontario, Canada.</title>
        <authorList>
            <person name="Sulman M."/>
            <person name="Ellouze W."/>
            <person name="Ilyukhin E."/>
        </authorList>
    </citation>
    <scope>NUCLEOTIDE SEQUENCE [LARGE SCALE GENOMIC DNA]</scope>
    <source>
        <strain evidence="6 7">M42-189</strain>
    </source>
</reference>
<dbReference type="EMBL" id="JAKJXO020000011">
    <property type="protein sequence ID" value="KAL1598800.1"/>
    <property type="molecule type" value="Genomic_DNA"/>
</dbReference>
<dbReference type="Pfam" id="PF00394">
    <property type="entry name" value="Cu-oxidase"/>
    <property type="match status" value="1"/>
</dbReference>
<name>A0ABR3R304_9PLEO</name>
<evidence type="ECO:0000256" key="1">
    <source>
        <dbReference type="ARBA" id="ARBA00010609"/>
    </source>
</evidence>
<keyword evidence="2" id="KW-0479">Metal-binding</keyword>
<dbReference type="PANTHER" id="PTHR11709:SF71">
    <property type="entry name" value="OXIDOREDUCTASE TPCJ"/>
    <property type="match status" value="1"/>
</dbReference>
<keyword evidence="7" id="KW-1185">Reference proteome</keyword>
<proteinExistence type="inferred from homology"/>
<evidence type="ECO:0000256" key="3">
    <source>
        <dbReference type="ARBA" id="ARBA00023002"/>
    </source>
</evidence>
<evidence type="ECO:0000259" key="5">
    <source>
        <dbReference type="Pfam" id="PF07731"/>
    </source>
</evidence>
<dbReference type="SUPFAM" id="SSF49503">
    <property type="entry name" value="Cupredoxins"/>
    <property type="match status" value="3"/>
</dbReference>
<dbReference type="CDD" id="cd13901">
    <property type="entry name" value="CuRO_3_MaLCC_like"/>
    <property type="match status" value="1"/>
</dbReference>
<feature type="domain" description="Plastocyanin-like" evidence="4">
    <location>
        <begin position="104"/>
        <end position="225"/>
    </location>
</feature>
<dbReference type="Pfam" id="PF07731">
    <property type="entry name" value="Cu-oxidase_2"/>
    <property type="match status" value="1"/>
</dbReference>
<dbReference type="PANTHER" id="PTHR11709">
    <property type="entry name" value="MULTI-COPPER OXIDASE"/>
    <property type="match status" value="1"/>
</dbReference>
<keyword evidence="3" id="KW-0560">Oxidoreductase</keyword>
<accession>A0ABR3R304</accession>
<evidence type="ECO:0000313" key="6">
    <source>
        <dbReference type="EMBL" id="KAL1598800.1"/>
    </source>
</evidence>
<comment type="similarity">
    <text evidence="1">Belongs to the multicopper oxidase family.</text>
</comment>
<sequence length="455" mass="49864">MDSKWPDTGNTVKYTWELSNTTGAPDGYERIMLLVNGQYPGPTLEANWGDNIEVTVTNNLQSNGTGIHWHGFRQLGTNDEDGTGGVTECPIPPGGSRTYRFKATQYDNMLVNGTMVSDQGGNYAVTTLQKGKSHLLRLMNNGINNWVNVALDGHPFTVIAADFNPIVPFSADSLTIAVGQRYDVIIDANQTAGNYWLRVGTGGGACDGPNANAGNIRSIFRYEGADEENPNSEATAQLSTGCDDEKNLVPWVKTTVPQTTPKEMEVKFSNTVVDGANLVQWLIGDTPMHINLSSPAIQQISYNDGNFSKSENTYNIGQANKFQYWVIQQDPANLAAVPHPIHLHGHDFYVLAQESDKTWSGDISGLKMDNPPRRDTATLPVKGYLVLAFESDNPGLWLMHCHIPFHLSQGFGIQFVERAGDITASLDGVNGWCEDWVSWRGKYYPDGLSEGDVSV</sequence>
<feature type="domain" description="Plastocyanin-like" evidence="5">
    <location>
        <begin position="298"/>
        <end position="419"/>
    </location>
</feature>